<name>A0A0K1PZ28_9BACT</name>
<dbReference type="OrthoDB" id="9764467at2"/>
<feature type="coiled-coil region" evidence="1">
    <location>
        <begin position="286"/>
        <end position="360"/>
    </location>
</feature>
<dbReference type="RefSeq" id="WP_146649606.1">
    <property type="nucleotide sequence ID" value="NZ_CP012333.1"/>
</dbReference>
<accession>A0A0K1PZ28</accession>
<dbReference type="PANTHER" id="PTHR41259">
    <property type="entry name" value="DOUBLE-STRAND BREAK REPAIR RAD50 ATPASE, PUTATIVE-RELATED"/>
    <property type="match status" value="1"/>
</dbReference>
<dbReference type="AlphaFoldDB" id="A0A0K1PZ28"/>
<evidence type="ECO:0000259" key="2">
    <source>
        <dbReference type="Pfam" id="PF13514"/>
    </source>
</evidence>
<proteinExistence type="predicted"/>
<dbReference type="Pfam" id="PF13514">
    <property type="entry name" value="AAA_27"/>
    <property type="match status" value="1"/>
</dbReference>
<organism evidence="3 4">
    <name type="scientific">Labilithrix luteola</name>
    <dbReference type="NCBI Taxonomy" id="1391654"/>
    <lineage>
        <taxon>Bacteria</taxon>
        <taxon>Pseudomonadati</taxon>
        <taxon>Myxococcota</taxon>
        <taxon>Polyangia</taxon>
        <taxon>Polyangiales</taxon>
        <taxon>Labilitrichaceae</taxon>
        <taxon>Labilithrix</taxon>
    </lineage>
</organism>
<dbReference type="PANTHER" id="PTHR41259:SF1">
    <property type="entry name" value="DOUBLE-STRAND BREAK REPAIR RAD50 ATPASE, PUTATIVE-RELATED"/>
    <property type="match status" value="1"/>
</dbReference>
<dbReference type="KEGG" id="llu:AKJ09_05320"/>
<dbReference type="SUPFAM" id="SSF52540">
    <property type="entry name" value="P-loop containing nucleoside triphosphate hydrolases"/>
    <property type="match status" value="1"/>
</dbReference>
<keyword evidence="1" id="KW-0175">Coiled coil</keyword>
<evidence type="ECO:0000256" key="1">
    <source>
        <dbReference type="SAM" id="Coils"/>
    </source>
</evidence>
<feature type="domain" description="YhaN AAA" evidence="2">
    <location>
        <begin position="1"/>
        <end position="200"/>
    </location>
</feature>
<dbReference type="STRING" id="1391654.AKJ09_05320"/>
<dbReference type="Proteomes" id="UP000064967">
    <property type="component" value="Chromosome"/>
</dbReference>
<gene>
    <name evidence="3" type="ORF">AKJ09_05320</name>
</gene>
<dbReference type="InterPro" id="IPR038734">
    <property type="entry name" value="YhaN_AAA"/>
</dbReference>
<dbReference type="EMBL" id="CP012333">
    <property type="protein sequence ID" value="AKU98656.1"/>
    <property type="molecule type" value="Genomic_DNA"/>
</dbReference>
<evidence type="ECO:0000313" key="4">
    <source>
        <dbReference type="Proteomes" id="UP000064967"/>
    </source>
</evidence>
<feature type="coiled-coil region" evidence="1">
    <location>
        <begin position="602"/>
        <end position="670"/>
    </location>
</feature>
<sequence>MRIDQLELLAYGHFQGHKLEFGPNGLHVVFGRNEAGKSTTLRAITGLLYGIAAQTHDDHVHEKKDLRIGGILLGENGERLRVVRRKGNANTLLNDQGQPIDETPLLRMLGGVSQETFRQAFGLDHEALTRGAEALLQGRGDLGESLFDASVGGGGEVQRLLAELTKEADEIYKPRGSTLPLNEALKAFGEAQKQIKERQSLPEAFVTQQRALEETEARRVEASRKRAGLATRRAQLERARSRVPLEQKRAALAASKAPLGDVVRLVERATSLPTRVAQYERDLAARRDLEVERESLRARIADASRRVGGELDPTQIRIDARKEARISRFLQERTALSQKVESAKAEAARSEREVQRLREAMATNVPDTTVLARALAQAQALGDAEARHANNLSKVERKRREIDQRVTALGLFSGTAKELAETTLPAAESIERLLARAAELDRGLARHDERLADLEAQMRESERQIAEQEGEFAPPEPTALRRAREARDELWNRLKKGESNDRLELEAAFERAVREADELADRMIREADRVTTLAKLRASAKVLEKQRLEQLSEREALRASRAALDDEHRALWAPSRIAPLGFAEMKGWLERRRPIVEAFEGLLESDAELADAARDIENARRVLASALDSSDASQSLADLVVAARRRIESAEAAKRVVADATRSMVKLEAQIDERAAAASKDQAALADVCTNLAELVRPLGVPDDASTDEVTHALDALRDLFTLLDKRSDAESRGALVERAAGGFEDDVARLVAELAPDLAAARALDAAVAIVNRADKARQIEQELTSIDARLEELGGAVLPDDVLQLAADADASFAALEEIDAELGETDREIQRLGETVGGIRNGLDMMRRESGAAEASSVAQEALARVRTNVERYCRARLAQVLLSREIERYRQENQGPLLATTSRLFSRLTLGKFSGVRAGFDDRDRASLVCVRATGTEVDVAGLSEGTRDQLYLSLRLASLLRYADIGGPMPLVLDDLLVQFDDERSRAALGVLAEVSSRMQVLFFTHHARLVELAREAVPAPGLHVHEL</sequence>
<dbReference type="InterPro" id="IPR027417">
    <property type="entry name" value="P-loop_NTPase"/>
</dbReference>
<dbReference type="Gene3D" id="3.40.50.300">
    <property type="entry name" value="P-loop containing nucleotide triphosphate hydrolases"/>
    <property type="match status" value="2"/>
</dbReference>
<reference evidence="3 4" key="1">
    <citation type="submission" date="2015-08" db="EMBL/GenBank/DDBJ databases">
        <authorList>
            <person name="Babu N.S."/>
            <person name="Beckwith C.J."/>
            <person name="Beseler K.G."/>
            <person name="Brison A."/>
            <person name="Carone J.V."/>
            <person name="Caskin T.P."/>
            <person name="Diamond M."/>
            <person name="Durham M.E."/>
            <person name="Foxe J.M."/>
            <person name="Go M."/>
            <person name="Henderson B.A."/>
            <person name="Jones I.B."/>
            <person name="McGettigan J.A."/>
            <person name="Micheletti S.J."/>
            <person name="Nasrallah M.E."/>
            <person name="Ortiz D."/>
            <person name="Piller C.R."/>
            <person name="Privatt S.R."/>
            <person name="Schneider S.L."/>
            <person name="Sharp S."/>
            <person name="Smith T.C."/>
            <person name="Stanton J.D."/>
            <person name="Ullery H.E."/>
            <person name="Wilson R.J."/>
            <person name="Serrano M.G."/>
            <person name="Buck G."/>
            <person name="Lee V."/>
            <person name="Wang Y."/>
            <person name="Carvalho R."/>
            <person name="Voegtly L."/>
            <person name="Shi R."/>
            <person name="Duckworth R."/>
            <person name="Johnson A."/>
            <person name="Loviza R."/>
            <person name="Walstead R."/>
            <person name="Shah Z."/>
            <person name="Kiflezghi M."/>
            <person name="Wade K."/>
            <person name="Ball S.L."/>
            <person name="Bradley K.W."/>
            <person name="Asai D.J."/>
            <person name="Bowman C.A."/>
            <person name="Russell D.A."/>
            <person name="Pope W.H."/>
            <person name="Jacobs-Sera D."/>
            <person name="Hendrix R.W."/>
            <person name="Hatfull G.F."/>
        </authorList>
    </citation>
    <scope>NUCLEOTIDE SEQUENCE [LARGE SCALE GENOMIC DNA]</scope>
    <source>
        <strain evidence="3 4">DSM 27648</strain>
    </source>
</reference>
<protein>
    <submittedName>
        <fullName evidence="3">DNA double-strand break repair Rad50 ATPase</fullName>
    </submittedName>
</protein>
<keyword evidence="4" id="KW-1185">Reference proteome</keyword>
<evidence type="ECO:0000313" key="3">
    <source>
        <dbReference type="EMBL" id="AKU98656.1"/>
    </source>
</evidence>
<feature type="coiled-coil region" evidence="1">
    <location>
        <begin position="430"/>
        <end position="471"/>
    </location>
</feature>